<dbReference type="EMBL" id="CP021056">
    <property type="protein sequence ID" value="QXE24716.1"/>
    <property type="molecule type" value="Genomic_DNA"/>
</dbReference>
<dbReference type="Proteomes" id="UP000683511">
    <property type="component" value="Chromosome"/>
</dbReference>
<organism evidence="1 2">
    <name type="scientific">Richelia sinica FACHB-800</name>
    <dbReference type="NCBI Taxonomy" id="1357546"/>
    <lineage>
        <taxon>Bacteria</taxon>
        <taxon>Bacillati</taxon>
        <taxon>Cyanobacteriota</taxon>
        <taxon>Cyanophyceae</taxon>
        <taxon>Nostocales</taxon>
        <taxon>Nostocaceae</taxon>
        <taxon>Richelia</taxon>
    </lineage>
</organism>
<sequence>MEKKQCPVCRYENIVSEIQCKNCHWPLNLDSFSSDIREQKMLYWARNIYDSWRRNTYDLQQLKKANTTSVNVVASKSETFLQSLVDSQERQIKLIEEQNVLFRKVFAEVSDIKEKIVNNDVNNYPVNISPGFNLSENYEPVIREETDNHQLHEYPDEYPEYIELVEYYNNKSEFSGKREVAETQESKSLRMNGNQVNPIFEPKARGDYWIIDIYLVPKYHHKINSHSYETFSILFECRNYEQSTKENFRLIKPGKVNYLSNQQTWQLEERGIIEFL</sequence>
<name>A0A975TB63_9NOST</name>
<proteinExistence type="predicted"/>
<gene>
    <name evidence="1" type="ORF">B6N60_03424</name>
</gene>
<dbReference type="AlphaFoldDB" id="A0A975TB63"/>
<dbReference type="KEGG" id="rsin:B6N60_03424"/>
<evidence type="ECO:0000313" key="2">
    <source>
        <dbReference type="Proteomes" id="UP000683511"/>
    </source>
</evidence>
<evidence type="ECO:0000313" key="1">
    <source>
        <dbReference type="EMBL" id="QXE24716.1"/>
    </source>
</evidence>
<accession>A0A975TB63</accession>
<keyword evidence="2" id="KW-1185">Reference proteome</keyword>
<protein>
    <submittedName>
        <fullName evidence="1">Uncharacterized protein</fullName>
    </submittedName>
</protein>
<reference evidence="1" key="1">
    <citation type="submission" date="2017-04" db="EMBL/GenBank/DDBJ databases">
        <title>Genome deletions in a multicellular cyanobacterial endosymbiont for morphological adaptation in marine diatoms.</title>
        <authorList>
            <person name="Wang Y."/>
            <person name="Gao H."/>
            <person name="Li R."/>
            <person name="Xu X."/>
        </authorList>
    </citation>
    <scope>NUCLEOTIDE SEQUENCE</scope>
    <source>
        <strain evidence="1">FACHB 800</strain>
    </source>
</reference>
<dbReference type="RefSeq" id="WP_206756228.1">
    <property type="nucleotide sequence ID" value="NZ_CP021056.1"/>
</dbReference>